<gene>
    <name evidence="9" type="ORF">PGLA1383_LOCUS43358</name>
    <name evidence="10" type="ORF">PGLA2088_LOCUS17205</name>
</gene>
<evidence type="ECO:0000313" key="11">
    <source>
        <dbReference type="Proteomes" id="UP000654075"/>
    </source>
</evidence>
<dbReference type="GO" id="GO:0006890">
    <property type="term" value="P:retrograde vesicle-mediated transport, Golgi to endoplasmic reticulum"/>
    <property type="evidence" value="ECO:0007669"/>
    <property type="project" value="TreeGrafter"/>
</dbReference>
<dbReference type="Proteomes" id="UP000626109">
    <property type="component" value="Unassembled WGS sequence"/>
</dbReference>
<sequence>MWLNARLATSGVKLDKLDQHLSSLGMSCQLLCQDTSEAIEVASNQLVAQLPSTGLDLERMRAEALRGKSRLGQMLEGLKDADDRKRSGLQGLAEIDAVKTRVEVACSALREVPHLPSEKWPLF</sequence>
<keyword evidence="4" id="KW-0813">Transport</keyword>
<evidence type="ECO:0000313" key="9">
    <source>
        <dbReference type="EMBL" id="CAE8626428.1"/>
    </source>
</evidence>
<evidence type="ECO:0000256" key="8">
    <source>
        <dbReference type="ARBA" id="ARBA00031345"/>
    </source>
</evidence>
<proteinExistence type="inferred from homology"/>
<comment type="subcellular location">
    <subcellularLocation>
        <location evidence="1">Golgi apparatus membrane</location>
        <topology evidence="1">Peripheral membrane protein</topology>
    </subcellularLocation>
</comment>
<dbReference type="GO" id="GO:0006886">
    <property type="term" value="P:intracellular protein transport"/>
    <property type="evidence" value="ECO:0007669"/>
    <property type="project" value="InterPro"/>
</dbReference>
<dbReference type="AlphaFoldDB" id="A0A813GGZ6"/>
<dbReference type="PANTHER" id="PTHR21443">
    <property type="entry name" value="CONSERVED OLIGOMERIC GOLGI COMPLEX COMPONENT 7"/>
    <property type="match status" value="1"/>
</dbReference>
<evidence type="ECO:0000256" key="4">
    <source>
        <dbReference type="ARBA" id="ARBA00022448"/>
    </source>
</evidence>
<evidence type="ECO:0000256" key="2">
    <source>
        <dbReference type="ARBA" id="ARBA00005831"/>
    </source>
</evidence>
<dbReference type="GO" id="GO:0000139">
    <property type="term" value="C:Golgi membrane"/>
    <property type="evidence" value="ECO:0007669"/>
    <property type="project" value="UniProtKB-SubCell"/>
</dbReference>
<evidence type="ECO:0000256" key="1">
    <source>
        <dbReference type="ARBA" id="ARBA00004395"/>
    </source>
</evidence>
<dbReference type="PANTHER" id="PTHR21443:SF0">
    <property type="entry name" value="CONSERVED OLIGOMERIC GOLGI COMPLEX SUBUNIT 7"/>
    <property type="match status" value="1"/>
</dbReference>
<keyword evidence="11" id="KW-1185">Reference proteome</keyword>
<protein>
    <recommendedName>
        <fullName evidence="3">Conserved oligomeric Golgi complex subunit 7</fullName>
    </recommendedName>
    <alternativeName>
        <fullName evidence="8">Component of oligomeric Golgi complex 7</fullName>
    </alternativeName>
</protein>
<evidence type="ECO:0000256" key="5">
    <source>
        <dbReference type="ARBA" id="ARBA00022927"/>
    </source>
</evidence>
<accession>A0A813GGZ6</accession>
<dbReference type="GO" id="GO:0007030">
    <property type="term" value="P:Golgi organization"/>
    <property type="evidence" value="ECO:0007669"/>
    <property type="project" value="TreeGrafter"/>
</dbReference>
<dbReference type="Proteomes" id="UP000654075">
    <property type="component" value="Unassembled WGS sequence"/>
</dbReference>
<keyword evidence="6" id="KW-0333">Golgi apparatus</keyword>
<evidence type="ECO:0000256" key="7">
    <source>
        <dbReference type="ARBA" id="ARBA00023136"/>
    </source>
</evidence>
<dbReference type="OrthoDB" id="437602at2759"/>
<comment type="caution">
    <text evidence="9">The sequence shown here is derived from an EMBL/GenBank/DDBJ whole genome shotgun (WGS) entry which is preliminary data.</text>
</comment>
<keyword evidence="5" id="KW-0653">Protein transport</keyword>
<dbReference type="EMBL" id="CAJNNW010022595">
    <property type="protein sequence ID" value="CAE8669500.1"/>
    <property type="molecule type" value="Genomic_DNA"/>
</dbReference>
<evidence type="ECO:0000313" key="10">
    <source>
        <dbReference type="EMBL" id="CAE8669500.1"/>
    </source>
</evidence>
<dbReference type="InterPro" id="IPR019335">
    <property type="entry name" value="COG7"/>
</dbReference>
<dbReference type="Pfam" id="PF10191">
    <property type="entry name" value="COG7"/>
    <property type="match status" value="1"/>
</dbReference>
<dbReference type="GO" id="GO:0017119">
    <property type="term" value="C:Golgi transport complex"/>
    <property type="evidence" value="ECO:0007669"/>
    <property type="project" value="InterPro"/>
</dbReference>
<dbReference type="EMBL" id="CAJNNV010028971">
    <property type="protein sequence ID" value="CAE8626428.1"/>
    <property type="molecule type" value="Genomic_DNA"/>
</dbReference>
<keyword evidence="7" id="KW-0472">Membrane</keyword>
<evidence type="ECO:0000256" key="6">
    <source>
        <dbReference type="ARBA" id="ARBA00023034"/>
    </source>
</evidence>
<evidence type="ECO:0000256" key="3">
    <source>
        <dbReference type="ARBA" id="ARBA00020984"/>
    </source>
</evidence>
<reference evidence="9" key="1">
    <citation type="submission" date="2021-02" db="EMBL/GenBank/DDBJ databases">
        <authorList>
            <person name="Dougan E. K."/>
            <person name="Rhodes N."/>
            <person name="Thang M."/>
            <person name="Chan C."/>
        </authorList>
    </citation>
    <scope>NUCLEOTIDE SEQUENCE</scope>
</reference>
<name>A0A813GGZ6_POLGL</name>
<organism evidence="9 11">
    <name type="scientific">Polarella glacialis</name>
    <name type="common">Dinoflagellate</name>
    <dbReference type="NCBI Taxonomy" id="89957"/>
    <lineage>
        <taxon>Eukaryota</taxon>
        <taxon>Sar</taxon>
        <taxon>Alveolata</taxon>
        <taxon>Dinophyceae</taxon>
        <taxon>Suessiales</taxon>
        <taxon>Suessiaceae</taxon>
        <taxon>Polarella</taxon>
    </lineage>
</organism>
<comment type="similarity">
    <text evidence="2">Belongs to the COG7 family.</text>
</comment>